<dbReference type="RefSeq" id="WP_073282441.1">
    <property type="nucleotide sequence ID" value="NZ_FRCP01000005.1"/>
</dbReference>
<name>A0A1M7FBI7_9FIRM</name>
<sequence length="75" mass="8780">MREVKFKMERENLVKAGDKVEILEKKSFHYYYIIEPAVAMSGCIGPGERIKSKFGIVKEIEKTDRGYYVIVEFDE</sequence>
<evidence type="ECO:0000313" key="2">
    <source>
        <dbReference type="Proteomes" id="UP000184038"/>
    </source>
</evidence>
<dbReference type="AlphaFoldDB" id="A0A1M7FBI7"/>
<protein>
    <submittedName>
        <fullName evidence="1">Uncharacterized protein</fullName>
    </submittedName>
</protein>
<dbReference type="EMBL" id="FRCP01000005">
    <property type="protein sequence ID" value="SHM01434.1"/>
    <property type="molecule type" value="Genomic_DNA"/>
</dbReference>
<gene>
    <name evidence="1" type="ORF">SAMN02746066_00536</name>
</gene>
<evidence type="ECO:0000313" key="1">
    <source>
        <dbReference type="EMBL" id="SHM01434.1"/>
    </source>
</evidence>
<dbReference type="OrthoDB" id="9797770at2"/>
<dbReference type="Proteomes" id="UP000184038">
    <property type="component" value="Unassembled WGS sequence"/>
</dbReference>
<proteinExistence type="predicted"/>
<accession>A0A1M7FBI7</accession>
<organism evidence="1 2">
    <name type="scientific">Anaerosporobacter mobilis DSM 15930</name>
    <dbReference type="NCBI Taxonomy" id="1120996"/>
    <lineage>
        <taxon>Bacteria</taxon>
        <taxon>Bacillati</taxon>
        <taxon>Bacillota</taxon>
        <taxon>Clostridia</taxon>
        <taxon>Lachnospirales</taxon>
        <taxon>Lachnospiraceae</taxon>
        <taxon>Anaerosporobacter</taxon>
    </lineage>
</organism>
<reference evidence="1 2" key="1">
    <citation type="submission" date="2016-11" db="EMBL/GenBank/DDBJ databases">
        <authorList>
            <person name="Jaros S."/>
            <person name="Januszkiewicz K."/>
            <person name="Wedrychowicz H."/>
        </authorList>
    </citation>
    <scope>NUCLEOTIDE SEQUENCE [LARGE SCALE GENOMIC DNA]</scope>
    <source>
        <strain evidence="1 2">DSM 15930</strain>
    </source>
</reference>
<keyword evidence="2" id="KW-1185">Reference proteome</keyword>
<dbReference type="STRING" id="1120996.SAMN02746066_00536"/>